<sequence>MYKRILLLSVFSLFICFTALCQEDGKTKKNKEQVKSGDVSEKHAFHIHQHVMITKKDGAQVEAVIHGHLSRKTYWVREWHGNREGKVKEKYMRPMTEQEVATLKK</sequence>
<feature type="chain" id="PRO_5012070679" evidence="1">
    <location>
        <begin position="22"/>
        <end position="105"/>
    </location>
</feature>
<evidence type="ECO:0000256" key="1">
    <source>
        <dbReference type="SAM" id="SignalP"/>
    </source>
</evidence>
<evidence type="ECO:0000313" key="2">
    <source>
        <dbReference type="EMBL" id="SHK45226.1"/>
    </source>
</evidence>
<name>A0A1M6SKQ5_REIAG</name>
<organism evidence="2 3">
    <name type="scientific">Reichenbachiella agariperforans</name>
    <dbReference type="NCBI Taxonomy" id="156994"/>
    <lineage>
        <taxon>Bacteria</taxon>
        <taxon>Pseudomonadati</taxon>
        <taxon>Bacteroidota</taxon>
        <taxon>Cytophagia</taxon>
        <taxon>Cytophagales</taxon>
        <taxon>Reichenbachiellaceae</taxon>
        <taxon>Reichenbachiella</taxon>
    </lineage>
</organism>
<accession>A0A1M6SKQ5</accession>
<evidence type="ECO:0000313" key="3">
    <source>
        <dbReference type="Proteomes" id="UP000184474"/>
    </source>
</evidence>
<dbReference type="EMBL" id="FRAA01000005">
    <property type="protein sequence ID" value="SHK45226.1"/>
    <property type="molecule type" value="Genomic_DNA"/>
</dbReference>
<keyword evidence="3" id="KW-1185">Reference proteome</keyword>
<keyword evidence="1" id="KW-0732">Signal</keyword>
<dbReference type="RefSeq" id="WP_073123082.1">
    <property type="nucleotide sequence ID" value="NZ_FRAA01000005.1"/>
</dbReference>
<protein>
    <submittedName>
        <fullName evidence="2">Uncharacterized protein</fullName>
    </submittedName>
</protein>
<dbReference type="AlphaFoldDB" id="A0A1M6SKQ5"/>
<dbReference type="STRING" id="156994.SAMN04488028_10553"/>
<dbReference type="Proteomes" id="UP000184474">
    <property type="component" value="Unassembled WGS sequence"/>
</dbReference>
<feature type="signal peptide" evidence="1">
    <location>
        <begin position="1"/>
        <end position="21"/>
    </location>
</feature>
<reference evidence="3" key="1">
    <citation type="submission" date="2016-11" db="EMBL/GenBank/DDBJ databases">
        <authorList>
            <person name="Varghese N."/>
            <person name="Submissions S."/>
        </authorList>
    </citation>
    <scope>NUCLEOTIDE SEQUENCE [LARGE SCALE GENOMIC DNA]</scope>
    <source>
        <strain evidence="3">DSM 26134</strain>
    </source>
</reference>
<proteinExistence type="predicted"/>
<gene>
    <name evidence="2" type="ORF">SAMN04488028_10553</name>
</gene>